<dbReference type="Pfam" id="PF01636">
    <property type="entry name" value="APH"/>
    <property type="match status" value="1"/>
</dbReference>
<organism evidence="2 3">
    <name type="scientific">Kordiimonas sediminis</name>
    <dbReference type="NCBI Taxonomy" id="1735581"/>
    <lineage>
        <taxon>Bacteria</taxon>
        <taxon>Pseudomonadati</taxon>
        <taxon>Pseudomonadota</taxon>
        <taxon>Alphaproteobacteria</taxon>
        <taxon>Kordiimonadales</taxon>
        <taxon>Kordiimonadaceae</taxon>
        <taxon>Kordiimonas</taxon>
    </lineage>
</organism>
<dbReference type="InterPro" id="IPR002575">
    <property type="entry name" value="Aminoglycoside_PTrfase"/>
</dbReference>
<protein>
    <recommendedName>
        <fullName evidence="1">Aminoglycoside phosphotransferase domain-containing protein</fullName>
    </recommendedName>
</protein>
<reference evidence="2" key="2">
    <citation type="submission" date="2020-09" db="EMBL/GenBank/DDBJ databases">
        <authorList>
            <person name="Sun Q."/>
            <person name="Kim S."/>
        </authorList>
    </citation>
    <scope>NUCLEOTIDE SEQUENCE</scope>
    <source>
        <strain evidence="2">KCTC 42590</strain>
    </source>
</reference>
<evidence type="ECO:0000259" key="1">
    <source>
        <dbReference type="Pfam" id="PF01636"/>
    </source>
</evidence>
<proteinExistence type="predicted"/>
<comment type="caution">
    <text evidence="2">The sequence shown here is derived from an EMBL/GenBank/DDBJ whole genome shotgun (WGS) entry which is preliminary data.</text>
</comment>
<dbReference type="AlphaFoldDB" id="A0A919E5H6"/>
<name>A0A919E5H6_9PROT</name>
<dbReference type="InterPro" id="IPR011009">
    <property type="entry name" value="Kinase-like_dom_sf"/>
</dbReference>
<sequence length="326" mass="37111">MAQQLTQDDVSRLLIDANILDTRYHTPNTWAPLGREESNFIWKAQNTSGQDIVIRVPKKPRSRNATASETYNQRLAAAHDLGPHVLFSDSETGILVSDFLDGKTITPGDCAVPSIRRDILLAAKKLHKLPHTFQHTHSYLTGLRKRAQTYLDSTAPSLSLQVDQHTAYTYPLVEARIIQLTKLLEINRPANCPCHSDLVTHNIQQRKDGTIQFIDWELSGMGDPHEEVANFLWSATLSTSDLREALDVYFAPDDFFGRARTVLFLGIIPFDWVLRHGLKSLEPDLSLKARQSARKRQKRRFREVCDMLSLQSFARAQTYLEKRPKP</sequence>
<dbReference type="RefSeq" id="WP_191250103.1">
    <property type="nucleotide sequence ID" value="NZ_BNCI01000001.1"/>
</dbReference>
<feature type="domain" description="Aminoglycoside phosphotransferase" evidence="1">
    <location>
        <begin position="31"/>
        <end position="250"/>
    </location>
</feature>
<dbReference type="Gene3D" id="3.90.1200.10">
    <property type="match status" value="1"/>
</dbReference>
<dbReference type="EMBL" id="BNCI01000001">
    <property type="protein sequence ID" value="GHF15005.1"/>
    <property type="molecule type" value="Genomic_DNA"/>
</dbReference>
<gene>
    <name evidence="2" type="ORF">GCM10017044_06440</name>
</gene>
<evidence type="ECO:0000313" key="2">
    <source>
        <dbReference type="EMBL" id="GHF15005.1"/>
    </source>
</evidence>
<dbReference type="Gene3D" id="3.30.200.20">
    <property type="entry name" value="Phosphorylase Kinase, domain 1"/>
    <property type="match status" value="1"/>
</dbReference>
<keyword evidence="3" id="KW-1185">Reference proteome</keyword>
<reference evidence="2" key="1">
    <citation type="journal article" date="2014" name="Int. J. Syst. Evol. Microbiol.">
        <title>Complete genome sequence of Corynebacterium casei LMG S-19264T (=DSM 44701T), isolated from a smear-ripened cheese.</title>
        <authorList>
            <consortium name="US DOE Joint Genome Institute (JGI-PGF)"/>
            <person name="Walter F."/>
            <person name="Albersmeier A."/>
            <person name="Kalinowski J."/>
            <person name="Ruckert C."/>
        </authorList>
    </citation>
    <scope>NUCLEOTIDE SEQUENCE</scope>
    <source>
        <strain evidence="2">KCTC 42590</strain>
    </source>
</reference>
<dbReference type="SUPFAM" id="SSF56112">
    <property type="entry name" value="Protein kinase-like (PK-like)"/>
    <property type="match status" value="1"/>
</dbReference>
<dbReference type="Proteomes" id="UP000630923">
    <property type="component" value="Unassembled WGS sequence"/>
</dbReference>
<accession>A0A919E5H6</accession>
<evidence type="ECO:0000313" key="3">
    <source>
        <dbReference type="Proteomes" id="UP000630923"/>
    </source>
</evidence>